<organism evidence="1 2">
    <name type="scientific">Anabaena azotica FACHB-119</name>
    <dbReference type="NCBI Taxonomy" id="947527"/>
    <lineage>
        <taxon>Bacteria</taxon>
        <taxon>Bacillati</taxon>
        <taxon>Cyanobacteriota</taxon>
        <taxon>Cyanophyceae</taxon>
        <taxon>Nostocales</taxon>
        <taxon>Nostocaceae</taxon>
        <taxon>Anabaena</taxon>
        <taxon>Anabaena azotica</taxon>
    </lineage>
</organism>
<reference evidence="1 2" key="1">
    <citation type="journal article" date="2020" name="ISME J.">
        <title>Comparative genomics reveals insights into cyanobacterial evolution and habitat adaptation.</title>
        <authorList>
            <person name="Chen M.Y."/>
            <person name="Teng W.K."/>
            <person name="Zhao L."/>
            <person name="Hu C.X."/>
            <person name="Zhou Y.K."/>
            <person name="Han B.P."/>
            <person name="Song L.R."/>
            <person name="Shu W.S."/>
        </authorList>
    </citation>
    <scope>NUCLEOTIDE SEQUENCE [LARGE SCALE GENOMIC DNA]</scope>
    <source>
        <strain evidence="1 2">FACHB-119</strain>
    </source>
</reference>
<dbReference type="EMBL" id="JACJSG010000069">
    <property type="protein sequence ID" value="MBD2505112.1"/>
    <property type="molecule type" value="Genomic_DNA"/>
</dbReference>
<gene>
    <name evidence="1" type="ORF">H6G83_31680</name>
</gene>
<keyword evidence="2" id="KW-1185">Reference proteome</keyword>
<dbReference type="RefSeq" id="WP_190479586.1">
    <property type="nucleotide sequence ID" value="NZ_JACJSG010000069.1"/>
</dbReference>
<protein>
    <submittedName>
        <fullName evidence="1">Uncharacterized protein</fullName>
    </submittedName>
</protein>
<comment type="caution">
    <text evidence="1">The sequence shown here is derived from an EMBL/GenBank/DDBJ whole genome shotgun (WGS) entry which is preliminary data.</text>
</comment>
<proteinExistence type="predicted"/>
<evidence type="ECO:0000313" key="2">
    <source>
        <dbReference type="Proteomes" id="UP000661112"/>
    </source>
</evidence>
<dbReference type="Proteomes" id="UP000661112">
    <property type="component" value="Unassembled WGS sequence"/>
</dbReference>
<evidence type="ECO:0000313" key="1">
    <source>
        <dbReference type="EMBL" id="MBD2505112.1"/>
    </source>
</evidence>
<sequence>MELNLLQKEELIETLACEFYLIQGYQIPPDYRMQSSTHPVEKSCVAMALFAIQKLQSLDCVVEEETDKLTDTQKVINWFRKLWRRGDKDQIKERVQDYIINVYYIEESEADKLGQWTWEDFSSFENIIQNYPLPEINTSLVDWKSVGIFIHDLFDVRFHEDDY</sequence>
<accession>A0ABR8DD35</accession>
<name>A0ABR8DD35_9NOST</name>